<keyword evidence="2" id="KW-1185">Reference proteome</keyword>
<proteinExistence type="predicted"/>
<dbReference type="EMBL" id="KK107487">
    <property type="protein sequence ID" value="EZA50026.1"/>
    <property type="molecule type" value="Genomic_DNA"/>
</dbReference>
<gene>
    <name evidence="1" type="ORF">X777_11690</name>
</gene>
<protein>
    <submittedName>
        <fullName evidence="1">Uncharacterized protein</fullName>
    </submittedName>
</protein>
<dbReference type="Proteomes" id="UP000053097">
    <property type="component" value="Unassembled WGS sequence"/>
</dbReference>
<evidence type="ECO:0000313" key="1">
    <source>
        <dbReference type="EMBL" id="EZA50026.1"/>
    </source>
</evidence>
<evidence type="ECO:0000313" key="2">
    <source>
        <dbReference type="Proteomes" id="UP000053097"/>
    </source>
</evidence>
<sequence length="70" mass="8175">MTLSTNRMRKFRVANITFKAKNIQLNFNPDTLLYAPSWTDLFIRRSESFTELIKGTLTSFSRVLPLNEYG</sequence>
<dbReference type="AlphaFoldDB" id="A0A026W362"/>
<name>A0A026W362_OOCBI</name>
<reference evidence="1 2" key="1">
    <citation type="journal article" date="2014" name="Curr. Biol.">
        <title>The genome of the clonal raider ant Cerapachys biroi.</title>
        <authorList>
            <person name="Oxley P.R."/>
            <person name="Ji L."/>
            <person name="Fetter-Pruneda I."/>
            <person name="McKenzie S.K."/>
            <person name="Li C."/>
            <person name="Hu H."/>
            <person name="Zhang G."/>
            <person name="Kronauer D.J."/>
        </authorList>
    </citation>
    <scope>NUCLEOTIDE SEQUENCE [LARGE SCALE GENOMIC DNA]</scope>
</reference>
<organism evidence="1 2">
    <name type="scientific">Ooceraea biroi</name>
    <name type="common">Clonal raider ant</name>
    <name type="synonym">Cerapachys biroi</name>
    <dbReference type="NCBI Taxonomy" id="2015173"/>
    <lineage>
        <taxon>Eukaryota</taxon>
        <taxon>Metazoa</taxon>
        <taxon>Ecdysozoa</taxon>
        <taxon>Arthropoda</taxon>
        <taxon>Hexapoda</taxon>
        <taxon>Insecta</taxon>
        <taxon>Pterygota</taxon>
        <taxon>Neoptera</taxon>
        <taxon>Endopterygota</taxon>
        <taxon>Hymenoptera</taxon>
        <taxon>Apocrita</taxon>
        <taxon>Aculeata</taxon>
        <taxon>Formicoidea</taxon>
        <taxon>Formicidae</taxon>
        <taxon>Dorylinae</taxon>
        <taxon>Ooceraea</taxon>
    </lineage>
</organism>
<accession>A0A026W362</accession>